<proteinExistence type="inferred from homology"/>
<gene>
    <name evidence="21" type="ORF">ACJMK2_041743</name>
</gene>
<evidence type="ECO:0000256" key="9">
    <source>
        <dbReference type="ARBA" id="ARBA00022989"/>
    </source>
</evidence>
<evidence type="ECO:0000256" key="11">
    <source>
        <dbReference type="ARBA" id="ARBA00023011"/>
    </source>
</evidence>
<dbReference type="EMBL" id="JBJQND010000008">
    <property type="protein sequence ID" value="KAL3869008.1"/>
    <property type="molecule type" value="Genomic_DNA"/>
</dbReference>
<keyword evidence="12" id="KW-0443">Lipid metabolism</keyword>
<comment type="caution">
    <text evidence="21">The sequence shown here is derived from an EMBL/GenBank/DDBJ whole genome shotgun (WGS) entry which is preliminary data.</text>
</comment>
<feature type="region of interest" description="Disordered" evidence="19">
    <location>
        <begin position="1"/>
        <end position="32"/>
    </location>
</feature>
<evidence type="ECO:0000256" key="10">
    <source>
        <dbReference type="ARBA" id="ARBA00023002"/>
    </source>
</evidence>
<evidence type="ECO:0000256" key="14">
    <source>
        <dbReference type="ARBA" id="ARBA00023136"/>
    </source>
</evidence>
<feature type="transmembrane region" description="Helical" evidence="20">
    <location>
        <begin position="124"/>
        <end position="145"/>
    </location>
</feature>
<organism evidence="21 22">
    <name type="scientific">Sinanodonta woodiana</name>
    <name type="common">Chinese pond mussel</name>
    <name type="synonym">Anodonta woodiana</name>
    <dbReference type="NCBI Taxonomy" id="1069815"/>
    <lineage>
        <taxon>Eukaryota</taxon>
        <taxon>Metazoa</taxon>
        <taxon>Spiralia</taxon>
        <taxon>Lophotrochozoa</taxon>
        <taxon>Mollusca</taxon>
        <taxon>Bivalvia</taxon>
        <taxon>Autobranchia</taxon>
        <taxon>Heteroconchia</taxon>
        <taxon>Palaeoheterodonta</taxon>
        <taxon>Unionida</taxon>
        <taxon>Unionoidea</taxon>
        <taxon>Unionidae</taxon>
        <taxon>Unioninae</taxon>
        <taxon>Sinanodonta</taxon>
    </lineage>
</organism>
<keyword evidence="9 20" id="KW-1133">Transmembrane helix</keyword>
<dbReference type="PROSITE" id="PS01017">
    <property type="entry name" value="STEROL_REDUCT_1"/>
    <property type="match status" value="1"/>
</dbReference>
<keyword evidence="18" id="KW-0539">Nucleus</keyword>
<evidence type="ECO:0000256" key="18">
    <source>
        <dbReference type="ARBA" id="ARBA00023242"/>
    </source>
</evidence>
<comment type="subcellular location">
    <subcellularLocation>
        <location evidence="1">Nucleus inner membrane</location>
        <topology evidence="1">Multi-pass membrane protein</topology>
    </subcellularLocation>
</comment>
<keyword evidence="5" id="KW-0597">Phosphoprotein</keyword>
<evidence type="ECO:0000256" key="12">
    <source>
        <dbReference type="ARBA" id="ARBA00023098"/>
    </source>
</evidence>
<dbReference type="GO" id="GO:0005637">
    <property type="term" value="C:nuclear inner membrane"/>
    <property type="evidence" value="ECO:0007669"/>
    <property type="project" value="UniProtKB-SubCell"/>
</dbReference>
<evidence type="ECO:0000256" key="16">
    <source>
        <dbReference type="ARBA" id="ARBA00023170"/>
    </source>
</evidence>
<evidence type="ECO:0000313" key="21">
    <source>
        <dbReference type="EMBL" id="KAL3869008.1"/>
    </source>
</evidence>
<evidence type="ECO:0000256" key="19">
    <source>
        <dbReference type="SAM" id="MobiDB-lite"/>
    </source>
</evidence>
<feature type="transmembrane region" description="Helical" evidence="20">
    <location>
        <begin position="279"/>
        <end position="296"/>
    </location>
</feature>
<dbReference type="GO" id="GO:0006695">
    <property type="term" value="P:cholesterol biosynthetic process"/>
    <property type="evidence" value="ECO:0007669"/>
    <property type="project" value="UniProtKB-KW"/>
</dbReference>
<keyword evidence="7" id="KW-0153">Cholesterol metabolism</keyword>
<evidence type="ECO:0000256" key="6">
    <source>
        <dbReference type="ARBA" id="ARBA00022692"/>
    </source>
</evidence>
<dbReference type="InterPro" id="IPR018083">
    <property type="entry name" value="Sterol_reductase_CS"/>
</dbReference>
<sequence>MKITFRQSRKDPQETVEWSHNHDGTSNKNGDGVKNGGPLGALFFTVFFTGYIYFVVEKCNSGQWNLFRWPQFPTLTEDYIDIEAVLICLVWFMVQCILYILPIAGQIEKGLPLKESGQSLQYRLNALFVLMLNISGFVFAELLGFRVSTLSKKLLQLTTAGVILILFISSMLYVKAYWVSNLNLNRHGNTGNVFYDWFQGRELNPRWWFLDLKYVCFRSGIIGWVMLNLVNIVKAYEEGKGHPTYNLILVFGMQLTYVVDCFWFEDALLVSRDIVHEGLGYNLLVQFLMIPFCFAVQTRYLLQTKFILPWYTLTGIFILYFTGYIIYRDSNQQKNNFRKNPNSPSVSHLESMPTASGKSLLVGGWWGLCRHPNYLGDIIISISYALPTGLNHFLPYMGSLFLILLLIDRESRDYAECKRKYGSDWDRYCSRVKYRIIPYIY</sequence>
<dbReference type="GO" id="GO:0003677">
    <property type="term" value="F:DNA binding"/>
    <property type="evidence" value="ECO:0007669"/>
    <property type="project" value="UniProtKB-KW"/>
</dbReference>
<dbReference type="Proteomes" id="UP001634394">
    <property type="component" value="Unassembled WGS sequence"/>
</dbReference>
<evidence type="ECO:0000256" key="2">
    <source>
        <dbReference type="ARBA" id="ARBA00004770"/>
    </source>
</evidence>
<keyword evidence="15" id="KW-1207">Sterol metabolism</keyword>
<keyword evidence="10" id="KW-0560">Oxidoreductase</keyword>
<evidence type="ECO:0000256" key="20">
    <source>
        <dbReference type="SAM" id="Phobius"/>
    </source>
</evidence>
<dbReference type="AlphaFoldDB" id="A0ABD3W8E7"/>
<evidence type="ECO:0000256" key="5">
    <source>
        <dbReference type="ARBA" id="ARBA00022553"/>
    </source>
</evidence>
<evidence type="ECO:0000256" key="13">
    <source>
        <dbReference type="ARBA" id="ARBA00023125"/>
    </source>
</evidence>
<keyword evidence="17" id="KW-0753">Steroid metabolism</keyword>
<dbReference type="PANTHER" id="PTHR21257:SF55">
    <property type="entry name" value="DELTA(14)-STEROL REDUCTASE LBR"/>
    <property type="match status" value="1"/>
</dbReference>
<keyword evidence="4" id="KW-0444">Lipid biosynthesis</keyword>
<feature type="compositionally biased region" description="Basic and acidic residues" evidence="19">
    <location>
        <begin position="8"/>
        <end position="25"/>
    </location>
</feature>
<dbReference type="Pfam" id="PF01222">
    <property type="entry name" value="ERG4_ERG24"/>
    <property type="match status" value="1"/>
</dbReference>
<keyword evidence="7" id="KW-0152">Cholesterol biosynthesis</keyword>
<feature type="transmembrane region" description="Helical" evidence="20">
    <location>
        <begin position="245"/>
        <end position="264"/>
    </location>
</feature>
<evidence type="ECO:0000256" key="1">
    <source>
        <dbReference type="ARBA" id="ARBA00004473"/>
    </source>
</evidence>
<keyword evidence="13" id="KW-0238">DNA-binding</keyword>
<evidence type="ECO:0000256" key="17">
    <source>
        <dbReference type="ARBA" id="ARBA00023221"/>
    </source>
</evidence>
<feature type="transmembrane region" description="Helical" evidence="20">
    <location>
        <begin position="84"/>
        <end position="104"/>
    </location>
</feature>
<keyword evidence="11" id="KW-0756">Sterol biosynthesis</keyword>
<keyword evidence="8" id="KW-0752">Steroid biosynthesis</keyword>
<evidence type="ECO:0000256" key="3">
    <source>
        <dbReference type="ARBA" id="ARBA00005402"/>
    </source>
</evidence>
<evidence type="ECO:0000256" key="15">
    <source>
        <dbReference type="ARBA" id="ARBA00023166"/>
    </source>
</evidence>
<dbReference type="PANTHER" id="PTHR21257">
    <property type="entry name" value="DELTA(14)-STEROL REDUCTASE"/>
    <property type="match status" value="1"/>
</dbReference>
<comment type="similarity">
    <text evidence="3">Belongs to the ERG4/ERG24 family.</text>
</comment>
<reference evidence="21 22" key="1">
    <citation type="submission" date="2024-11" db="EMBL/GenBank/DDBJ databases">
        <title>Chromosome-level genome assembly of the freshwater bivalve Anodonta woodiana.</title>
        <authorList>
            <person name="Chen X."/>
        </authorList>
    </citation>
    <scope>NUCLEOTIDE SEQUENCE [LARGE SCALE GENOMIC DNA]</scope>
    <source>
        <strain evidence="21">MN2024</strain>
        <tissue evidence="21">Gills</tissue>
    </source>
</reference>
<dbReference type="GO" id="GO:0016491">
    <property type="term" value="F:oxidoreductase activity"/>
    <property type="evidence" value="ECO:0007669"/>
    <property type="project" value="UniProtKB-KW"/>
</dbReference>
<feature type="transmembrane region" description="Helical" evidence="20">
    <location>
        <begin position="212"/>
        <end position="233"/>
    </location>
</feature>
<protein>
    <submittedName>
        <fullName evidence="21">Uncharacterized protein</fullName>
    </submittedName>
</protein>
<accession>A0ABD3W8E7</accession>
<keyword evidence="6 20" id="KW-0812">Transmembrane</keyword>
<comment type="pathway">
    <text evidence="2">Steroid biosynthesis; cholesterol biosynthesis.</text>
</comment>
<evidence type="ECO:0000256" key="7">
    <source>
        <dbReference type="ARBA" id="ARBA00022778"/>
    </source>
</evidence>
<feature type="transmembrane region" description="Helical" evidence="20">
    <location>
        <begin position="308"/>
        <end position="327"/>
    </location>
</feature>
<keyword evidence="14 20" id="KW-0472">Membrane</keyword>
<evidence type="ECO:0000256" key="8">
    <source>
        <dbReference type="ARBA" id="ARBA00022955"/>
    </source>
</evidence>
<evidence type="ECO:0000313" key="22">
    <source>
        <dbReference type="Proteomes" id="UP001634394"/>
    </source>
</evidence>
<dbReference type="InterPro" id="IPR001171">
    <property type="entry name" value="ERG24_DHCR-like"/>
</dbReference>
<feature type="transmembrane region" description="Helical" evidence="20">
    <location>
        <begin position="157"/>
        <end position="178"/>
    </location>
</feature>
<name>A0ABD3W8E7_SINWO</name>
<evidence type="ECO:0000256" key="4">
    <source>
        <dbReference type="ARBA" id="ARBA00022516"/>
    </source>
</evidence>
<feature type="transmembrane region" description="Helical" evidence="20">
    <location>
        <begin position="36"/>
        <end position="56"/>
    </location>
</feature>
<keyword evidence="16" id="KW-0675">Receptor</keyword>
<keyword evidence="22" id="KW-1185">Reference proteome</keyword>
<dbReference type="PROSITE" id="PS01018">
    <property type="entry name" value="STEROL_REDUCT_2"/>
    <property type="match status" value="1"/>
</dbReference>
<dbReference type="Gene3D" id="1.20.120.1630">
    <property type="match status" value="1"/>
</dbReference>
<dbReference type="FunFam" id="1.20.120.1630:FF:000013">
    <property type="entry name" value="Lamin-B receptor-like Protein"/>
    <property type="match status" value="1"/>
</dbReference>